<keyword evidence="4 10" id="KW-1133">Transmembrane helix</keyword>
<accession>A0A6P4YBA8</accession>
<gene>
    <name evidence="13" type="primary">LOC109463664</name>
</gene>
<feature type="transmembrane region" description="Helical" evidence="10">
    <location>
        <begin position="286"/>
        <end position="306"/>
    </location>
</feature>
<keyword evidence="7 9" id="KW-0675">Receptor</keyword>
<dbReference type="PROSITE" id="PS50262">
    <property type="entry name" value="G_PROTEIN_RECEP_F1_2"/>
    <property type="match status" value="1"/>
</dbReference>
<evidence type="ECO:0000256" key="9">
    <source>
        <dbReference type="RuleBase" id="RU000688"/>
    </source>
</evidence>
<feature type="transmembrane region" description="Helical" evidence="10">
    <location>
        <begin position="248"/>
        <end position="266"/>
    </location>
</feature>
<keyword evidence="6 10" id="KW-0472">Membrane</keyword>
<evidence type="ECO:0000256" key="1">
    <source>
        <dbReference type="ARBA" id="ARBA00004651"/>
    </source>
</evidence>
<dbReference type="PANTHER" id="PTHR24229">
    <property type="entry name" value="NEUROPEPTIDES RECEPTOR"/>
    <property type="match status" value="1"/>
</dbReference>
<evidence type="ECO:0000256" key="4">
    <source>
        <dbReference type="ARBA" id="ARBA00022989"/>
    </source>
</evidence>
<dbReference type="AlphaFoldDB" id="A0A6P4YBA8"/>
<keyword evidence="8 9" id="KW-0807">Transducer</keyword>
<evidence type="ECO:0000259" key="11">
    <source>
        <dbReference type="PROSITE" id="PS50262"/>
    </source>
</evidence>
<keyword evidence="3 9" id="KW-0812">Transmembrane</keyword>
<dbReference type="Proteomes" id="UP000515135">
    <property type="component" value="Unplaced"/>
</dbReference>
<dbReference type="KEGG" id="bbel:109463664"/>
<dbReference type="PROSITE" id="PS00237">
    <property type="entry name" value="G_PROTEIN_RECEP_F1_1"/>
    <property type="match status" value="1"/>
</dbReference>
<dbReference type="Pfam" id="PF00001">
    <property type="entry name" value="7tm_1"/>
    <property type="match status" value="1"/>
</dbReference>
<dbReference type="Gene3D" id="1.20.1070.10">
    <property type="entry name" value="Rhodopsin 7-helix transmembrane proteins"/>
    <property type="match status" value="1"/>
</dbReference>
<feature type="transmembrane region" description="Helical" evidence="10">
    <location>
        <begin position="30"/>
        <end position="60"/>
    </location>
</feature>
<keyword evidence="12" id="KW-1185">Reference proteome</keyword>
<feature type="transmembrane region" description="Helical" evidence="10">
    <location>
        <begin position="150"/>
        <end position="171"/>
    </location>
</feature>
<protein>
    <submittedName>
        <fullName evidence="13">Delta-type opioid receptor-like</fullName>
    </submittedName>
</protein>
<feature type="transmembrane region" description="Helical" evidence="10">
    <location>
        <begin position="72"/>
        <end position="91"/>
    </location>
</feature>
<name>A0A6P4YBA8_BRABE</name>
<dbReference type="GO" id="GO:0007218">
    <property type="term" value="P:neuropeptide signaling pathway"/>
    <property type="evidence" value="ECO:0007669"/>
    <property type="project" value="TreeGrafter"/>
</dbReference>
<dbReference type="GO" id="GO:0005886">
    <property type="term" value="C:plasma membrane"/>
    <property type="evidence" value="ECO:0007669"/>
    <property type="project" value="UniProtKB-SubCell"/>
</dbReference>
<dbReference type="OrthoDB" id="6076970at2759"/>
<dbReference type="RefSeq" id="XP_019616077.1">
    <property type="nucleotide sequence ID" value="XM_019760518.1"/>
</dbReference>
<proteinExistence type="inferred from homology"/>
<evidence type="ECO:0000256" key="10">
    <source>
        <dbReference type="SAM" id="Phobius"/>
    </source>
</evidence>
<dbReference type="PANTHER" id="PTHR24229:SF112">
    <property type="entry name" value="CHEMOKINE-LIKE RECEPTOR 1"/>
    <property type="match status" value="1"/>
</dbReference>
<dbReference type="InterPro" id="IPR017452">
    <property type="entry name" value="GPCR_Rhodpsn_7TM"/>
</dbReference>
<feature type="transmembrane region" description="Helical" evidence="10">
    <location>
        <begin position="202"/>
        <end position="223"/>
    </location>
</feature>
<evidence type="ECO:0000256" key="8">
    <source>
        <dbReference type="ARBA" id="ARBA00023224"/>
    </source>
</evidence>
<dbReference type="PRINTS" id="PR01157">
    <property type="entry name" value="P2YPURNOCPTR"/>
</dbReference>
<feature type="transmembrane region" description="Helical" evidence="10">
    <location>
        <begin position="111"/>
        <end position="129"/>
    </location>
</feature>
<evidence type="ECO:0000256" key="2">
    <source>
        <dbReference type="ARBA" id="ARBA00022475"/>
    </source>
</evidence>
<dbReference type="GO" id="GO:0004930">
    <property type="term" value="F:G protein-coupled receptor activity"/>
    <property type="evidence" value="ECO:0007669"/>
    <property type="project" value="UniProtKB-KW"/>
</dbReference>
<dbReference type="SUPFAM" id="SSF81321">
    <property type="entry name" value="Family A G protein-coupled receptor-like"/>
    <property type="match status" value="1"/>
</dbReference>
<dbReference type="InterPro" id="IPR000276">
    <property type="entry name" value="GPCR_Rhodpsn"/>
</dbReference>
<evidence type="ECO:0000313" key="13">
    <source>
        <dbReference type="RefSeq" id="XP_019616077.1"/>
    </source>
</evidence>
<keyword evidence="2" id="KW-1003">Cell membrane</keyword>
<reference evidence="13" key="1">
    <citation type="submission" date="2025-08" db="UniProtKB">
        <authorList>
            <consortium name="RefSeq"/>
        </authorList>
    </citation>
    <scope>IDENTIFICATION</scope>
    <source>
        <tissue evidence="13">Gonad</tissue>
    </source>
</reference>
<comment type="similarity">
    <text evidence="9">Belongs to the G-protein coupled receptor 1 family.</text>
</comment>
<evidence type="ECO:0000256" key="5">
    <source>
        <dbReference type="ARBA" id="ARBA00023040"/>
    </source>
</evidence>
<evidence type="ECO:0000313" key="12">
    <source>
        <dbReference type="Proteomes" id="UP000515135"/>
    </source>
</evidence>
<sequence>MEEYYDFPFDISNYSFFGNETYPTNPSWDIIIYNIVAPVIQCAIGITGLIGNGLIIYVIVKYSTMKTVPNVYVLNLAVADFLYCLTFPIWAADYILRVWIFGQAMCKIVRSIFNVNTFASIYFLTVMSIERYYAILHPVRNIQNRSLKKAKIISGCVWAVALMCSLPYIVFAEICNLNGVPVCMFNWPTNGQSEDWWRGANAVYLTALAFLVPLCIMVPNYVLIYRKLRNTDIVPPESRRALRSRHRVTRMVVVVVGIFVLCWLPLHVGNIIRFVFGFNINATVWYFLNVIADVNSCVNPFLYALLGQNFRATLKRTLCGSACCPDSCRPASRRGNRRDLTSVQSATSATTAIEMSTLRTNHVIEWPGRSPLAFRTTGRSCPRRQRAGRDEGF</sequence>
<dbReference type="GeneID" id="109463664"/>
<dbReference type="FunFam" id="1.20.1070.10:FF:000324">
    <property type="entry name" value="Uncharacterized protein"/>
    <property type="match status" value="1"/>
</dbReference>
<organism evidence="12 13">
    <name type="scientific">Branchiostoma belcheri</name>
    <name type="common">Amphioxus</name>
    <dbReference type="NCBI Taxonomy" id="7741"/>
    <lineage>
        <taxon>Eukaryota</taxon>
        <taxon>Metazoa</taxon>
        <taxon>Chordata</taxon>
        <taxon>Cephalochordata</taxon>
        <taxon>Leptocardii</taxon>
        <taxon>Amphioxiformes</taxon>
        <taxon>Branchiostomatidae</taxon>
        <taxon>Branchiostoma</taxon>
    </lineage>
</organism>
<keyword evidence="5 9" id="KW-0297">G-protein coupled receptor</keyword>
<dbReference type="PRINTS" id="PR00237">
    <property type="entry name" value="GPCRRHODOPSN"/>
</dbReference>
<evidence type="ECO:0000256" key="7">
    <source>
        <dbReference type="ARBA" id="ARBA00023170"/>
    </source>
</evidence>
<dbReference type="GO" id="GO:0043005">
    <property type="term" value="C:neuron projection"/>
    <property type="evidence" value="ECO:0007669"/>
    <property type="project" value="TreeGrafter"/>
</dbReference>
<evidence type="ECO:0000256" key="6">
    <source>
        <dbReference type="ARBA" id="ARBA00023136"/>
    </source>
</evidence>
<feature type="domain" description="G-protein coupled receptors family 1 profile" evidence="11">
    <location>
        <begin position="51"/>
        <end position="303"/>
    </location>
</feature>
<dbReference type="GO" id="GO:0042923">
    <property type="term" value="F:neuropeptide binding"/>
    <property type="evidence" value="ECO:0007669"/>
    <property type="project" value="TreeGrafter"/>
</dbReference>
<comment type="subcellular location">
    <subcellularLocation>
        <location evidence="1">Cell membrane</location>
        <topology evidence="1">Multi-pass membrane protein</topology>
    </subcellularLocation>
</comment>
<evidence type="ECO:0000256" key="3">
    <source>
        <dbReference type="ARBA" id="ARBA00022692"/>
    </source>
</evidence>